<accession>A0A0V0GE40</accession>
<evidence type="ECO:0000313" key="1">
    <source>
        <dbReference type="EMBL" id="JAP06309.1"/>
    </source>
</evidence>
<feature type="non-terminal residue" evidence="1">
    <location>
        <position position="1"/>
    </location>
</feature>
<name>A0A0V0GE40_SOLCH</name>
<sequence>ILIILKNWMPVSLRIPTPAEAKFAPTRSLSPVSCGAKYGNVGSIPNCSLMISGMLSPLENRPVAR</sequence>
<dbReference type="EMBL" id="GEDG01041842">
    <property type="protein sequence ID" value="JAP06309.1"/>
    <property type="molecule type" value="Transcribed_RNA"/>
</dbReference>
<proteinExistence type="predicted"/>
<protein>
    <submittedName>
        <fullName evidence="1">Putative ovule protein</fullName>
    </submittedName>
</protein>
<dbReference type="AlphaFoldDB" id="A0A0V0GE40"/>
<organism evidence="1">
    <name type="scientific">Solanum chacoense</name>
    <name type="common">Chaco potato</name>
    <dbReference type="NCBI Taxonomy" id="4108"/>
    <lineage>
        <taxon>Eukaryota</taxon>
        <taxon>Viridiplantae</taxon>
        <taxon>Streptophyta</taxon>
        <taxon>Embryophyta</taxon>
        <taxon>Tracheophyta</taxon>
        <taxon>Spermatophyta</taxon>
        <taxon>Magnoliopsida</taxon>
        <taxon>eudicotyledons</taxon>
        <taxon>Gunneridae</taxon>
        <taxon>Pentapetalae</taxon>
        <taxon>asterids</taxon>
        <taxon>lamiids</taxon>
        <taxon>Solanales</taxon>
        <taxon>Solanaceae</taxon>
        <taxon>Solanoideae</taxon>
        <taxon>Solaneae</taxon>
        <taxon>Solanum</taxon>
    </lineage>
</organism>
<reference evidence="1" key="1">
    <citation type="submission" date="2015-12" db="EMBL/GenBank/DDBJ databases">
        <title>Gene expression during late stages of embryo sac development: a critical building block for successful pollen-pistil interactions.</title>
        <authorList>
            <person name="Liu Y."/>
            <person name="Joly V."/>
            <person name="Sabar M."/>
            <person name="Matton D.P."/>
        </authorList>
    </citation>
    <scope>NUCLEOTIDE SEQUENCE</scope>
</reference>